<dbReference type="PANTHER" id="PTHR21551:SF0">
    <property type="entry name" value="PROTEIN ASSOCIATED WITH TOPO II RELATED-1, ISOFORM A"/>
    <property type="match status" value="1"/>
</dbReference>
<dbReference type="InterPro" id="IPR019167">
    <property type="entry name" value="PAT1_dom"/>
</dbReference>
<keyword evidence="6" id="KW-0539">Nucleus</keyword>
<protein>
    <recommendedName>
        <fullName evidence="8">mRNA decay factor PAT1 domain-containing protein</fullName>
    </recommendedName>
</protein>
<feature type="region of interest" description="Disordered" evidence="7">
    <location>
        <begin position="499"/>
        <end position="532"/>
    </location>
</feature>
<dbReference type="GO" id="GO:0005634">
    <property type="term" value="C:nucleus"/>
    <property type="evidence" value="ECO:0007669"/>
    <property type="project" value="UniProtKB-SubCell"/>
</dbReference>
<feature type="region of interest" description="Disordered" evidence="7">
    <location>
        <begin position="106"/>
        <end position="127"/>
    </location>
</feature>
<keyword evidence="10" id="KW-1185">Reference proteome</keyword>
<feature type="compositionally biased region" description="Pro residues" evidence="7">
    <location>
        <begin position="201"/>
        <end position="220"/>
    </location>
</feature>
<evidence type="ECO:0000256" key="5">
    <source>
        <dbReference type="ARBA" id="ARBA00022884"/>
    </source>
</evidence>
<feature type="region of interest" description="Disordered" evidence="7">
    <location>
        <begin position="19"/>
        <end position="40"/>
    </location>
</feature>
<organism evidence="9 10">
    <name type="scientific">Tigriopus californicus</name>
    <name type="common">Marine copepod</name>
    <dbReference type="NCBI Taxonomy" id="6832"/>
    <lineage>
        <taxon>Eukaryota</taxon>
        <taxon>Metazoa</taxon>
        <taxon>Ecdysozoa</taxon>
        <taxon>Arthropoda</taxon>
        <taxon>Crustacea</taxon>
        <taxon>Multicrustacea</taxon>
        <taxon>Hexanauplia</taxon>
        <taxon>Copepoda</taxon>
        <taxon>Harpacticoida</taxon>
        <taxon>Harpacticidae</taxon>
        <taxon>Tigriopus</taxon>
    </lineage>
</organism>
<evidence type="ECO:0000256" key="3">
    <source>
        <dbReference type="ARBA" id="ARBA00009138"/>
    </source>
</evidence>
<dbReference type="STRING" id="6832.A0A553PGI3"/>
<dbReference type="GO" id="GO:0003723">
    <property type="term" value="F:RNA binding"/>
    <property type="evidence" value="ECO:0007669"/>
    <property type="project" value="UniProtKB-KW"/>
</dbReference>
<feature type="compositionally biased region" description="Acidic residues" evidence="7">
    <location>
        <begin position="25"/>
        <end position="40"/>
    </location>
</feature>
<comment type="similarity">
    <text evidence="3">Belongs to the PAT1 family.</text>
</comment>
<feature type="compositionally biased region" description="Basic and acidic residues" evidence="7">
    <location>
        <begin position="511"/>
        <end position="521"/>
    </location>
</feature>
<dbReference type="GO" id="GO:0033962">
    <property type="term" value="P:P-body assembly"/>
    <property type="evidence" value="ECO:0007669"/>
    <property type="project" value="TreeGrafter"/>
</dbReference>
<feature type="compositionally biased region" description="Pro residues" evidence="7">
    <location>
        <begin position="162"/>
        <end position="182"/>
    </location>
</feature>
<gene>
    <name evidence="9" type="ORF">TCAL_14765</name>
</gene>
<reference evidence="9 10" key="1">
    <citation type="journal article" date="2018" name="Nat. Ecol. Evol.">
        <title>Genomic signatures of mitonuclear coevolution across populations of Tigriopus californicus.</title>
        <authorList>
            <person name="Barreto F.S."/>
            <person name="Watson E.T."/>
            <person name="Lima T.G."/>
            <person name="Willett C.S."/>
            <person name="Edmands S."/>
            <person name="Li W."/>
            <person name="Burton R.S."/>
        </authorList>
    </citation>
    <scope>NUCLEOTIDE SEQUENCE [LARGE SCALE GENOMIC DNA]</scope>
    <source>
        <strain evidence="9 10">San Diego</strain>
    </source>
</reference>
<evidence type="ECO:0000256" key="2">
    <source>
        <dbReference type="ARBA" id="ARBA00004201"/>
    </source>
</evidence>
<dbReference type="Proteomes" id="UP000318571">
    <property type="component" value="Chromosome 5"/>
</dbReference>
<evidence type="ECO:0000256" key="7">
    <source>
        <dbReference type="SAM" id="MobiDB-lite"/>
    </source>
</evidence>
<feature type="compositionally biased region" description="Basic and acidic residues" evidence="7">
    <location>
        <begin position="354"/>
        <end position="381"/>
    </location>
</feature>
<dbReference type="EMBL" id="VCGU01000004">
    <property type="protein sequence ID" value="TRY76782.1"/>
    <property type="molecule type" value="Genomic_DNA"/>
</dbReference>
<accession>A0A553PGI3</accession>
<dbReference type="InterPro" id="IPR039900">
    <property type="entry name" value="Pat1-like"/>
</dbReference>
<evidence type="ECO:0000259" key="8">
    <source>
        <dbReference type="Pfam" id="PF09770"/>
    </source>
</evidence>
<name>A0A553PGI3_TIGCA</name>
<comment type="caution">
    <text evidence="9">The sequence shown here is derived from an EMBL/GenBank/DDBJ whole genome shotgun (WGS) entry which is preliminary data.</text>
</comment>
<keyword evidence="4" id="KW-0963">Cytoplasm</keyword>
<evidence type="ECO:0000313" key="10">
    <source>
        <dbReference type="Proteomes" id="UP000318571"/>
    </source>
</evidence>
<sequence>MADAAGGGLVDFHLTDAADHLQSPDDGEFDAFNDDTFGDAAEEWAESAHEQLAGLTEEEKSALQSSQAFFDLDGQDAEGGWGLLEPLEPVSDTNGGLHHAMDRMRLSPAPKHAPPLQAESSGMNAPSPRPALPMFSSAGHLGTTPPVDPAIMSIGRLPGPVPVLPGPPPQPPRASPMGPPLLPTQGHTLEELEREMLSQSRPPPLPRPTQPSPFGMPPPRFQASGPPFNRGPPPSAEFNNGRFYNQPHPNHPNPMPHHAHQHPNPPSHHHFQPHHQHPPSGPQFNRGGRLPPQYSHPSHGGGYDHRQRSHHNQHFQPPPHHYHPSPNHYHRHQQPHYHHTHHHQPRHHHNHQHHPNDGFHHNEGHGDFRRPNRNPDDDKNSETFGADFVEDHLPHSGRSTGRFNPRGELMTPGHVHVLGILRGARERGDAHQPGESDFYERDQPQLCRDEDEFAGLMTGREKLWIINIQLSQLKCENPFVDDYYYTVFHQKQELAALAQESEGNNNQDDDKENKQLKRDEEGPQLLLKAESTDSGKDEYIPVQFNNSLGKLQAHTVKAPRKNIDVDVVNTEVTEGTSTSQKDARNYKSILMELERIYSHIIEVEDSDKKLAALPTNTDMRRLVSGERLDAVEKVTRALAMEGRLKKYLLVRKGKALLKRCFAWLSDPVIHLICCTLFPLLPLAIKRDREDKLLLQFWPDIKAHFRRTSPEILIQYMTLLNAGGGSGSNSSPIPGSAKTGSSTFKTALAHPLGVSMLASALQLLSERKGSEDEKRSTEEIAAQVGKAVSEMKDIPAPLERIDLNPALFQTPDPQMLGRLAKIGSLVVAT</sequence>
<feature type="region of interest" description="Disordered" evidence="7">
    <location>
        <begin position="162"/>
        <end position="409"/>
    </location>
</feature>
<feature type="compositionally biased region" description="Basic residues" evidence="7">
    <location>
        <begin position="257"/>
        <end position="277"/>
    </location>
</feature>
<dbReference type="OMA" id="WAESAHE"/>
<dbReference type="GO" id="GO:0000290">
    <property type="term" value="P:deadenylation-dependent decapping of nuclear-transcribed mRNA"/>
    <property type="evidence" value="ECO:0007669"/>
    <property type="project" value="InterPro"/>
</dbReference>
<dbReference type="Pfam" id="PF09770">
    <property type="entry name" value="PAT1"/>
    <property type="match status" value="1"/>
</dbReference>
<dbReference type="OrthoDB" id="8251691at2759"/>
<dbReference type="AlphaFoldDB" id="A0A553PGI3"/>
<dbReference type="PANTHER" id="PTHR21551">
    <property type="entry name" value="TOPOISOMERASE II-ASSOCIATED PROTEIN PAT1"/>
    <property type="match status" value="1"/>
</dbReference>
<feature type="domain" description="mRNA decay factor PAT1" evidence="8">
    <location>
        <begin position="454"/>
        <end position="616"/>
    </location>
</feature>
<evidence type="ECO:0000256" key="6">
    <source>
        <dbReference type="ARBA" id="ARBA00023242"/>
    </source>
</evidence>
<keyword evidence="5" id="KW-0694">RNA-binding</keyword>
<evidence type="ECO:0000256" key="4">
    <source>
        <dbReference type="ARBA" id="ARBA00022490"/>
    </source>
</evidence>
<feature type="compositionally biased region" description="Basic residues" evidence="7">
    <location>
        <begin position="320"/>
        <end position="353"/>
    </location>
</feature>
<proteinExistence type="inferred from homology"/>
<evidence type="ECO:0000256" key="1">
    <source>
        <dbReference type="ARBA" id="ARBA00004123"/>
    </source>
</evidence>
<dbReference type="GO" id="GO:0000932">
    <property type="term" value="C:P-body"/>
    <property type="evidence" value="ECO:0007669"/>
    <property type="project" value="UniProtKB-SubCell"/>
</dbReference>
<evidence type="ECO:0000313" key="9">
    <source>
        <dbReference type="EMBL" id="TRY76782.1"/>
    </source>
</evidence>
<comment type="subcellular location">
    <subcellularLocation>
        <location evidence="2">Cytoplasm</location>
        <location evidence="2">P-body</location>
    </subcellularLocation>
    <subcellularLocation>
        <location evidence="1">Nucleus</location>
    </subcellularLocation>
</comment>